<keyword evidence="3" id="KW-1185">Reference proteome</keyword>
<evidence type="ECO:0000313" key="2">
    <source>
        <dbReference type="EMBL" id="MFH6985608.1"/>
    </source>
</evidence>
<keyword evidence="1" id="KW-1133">Transmembrane helix</keyword>
<feature type="transmembrane region" description="Helical" evidence="1">
    <location>
        <begin position="7"/>
        <end position="25"/>
    </location>
</feature>
<dbReference type="Proteomes" id="UP001610063">
    <property type="component" value="Unassembled WGS sequence"/>
</dbReference>
<gene>
    <name evidence="2" type="ORF">ACHKAR_19305</name>
</gene>
<comment type="caution">
    <text evidence="2">The sequence shown here is derived from an EMBL/GenBank/DDBJ whole genome shotgun (WGS) entry which is preliminary data.</text>
</comment>
<dbReference type="RefSeq" id="WP_395419027.1">
    <property type="nucleotide sequence ID" value="NZ_JBIPKE010000020.1"/>
</dbReference>
<reference evidence="2 3" key="1">
    <citation type="journal article" date="2013" name="Int. J. Syst. Evol. Microbiol.">
        <title>Marinoscillum luteum sp. nov., isolated from marine sediment.</title>
        <authorList>
            <person name="Cha I.T."/>
            <person name="Park S.J."/>
            <person name="Kim S.J."/>
            <person name="Kim J.G."/>
            <person name="Jung M.Y."/>
            <person name="Shin K.S."/>
            <person name="Kwon K.K."/>
            <person name="Yang S.H."/>
            <person name="Seo Y.S."/>
            <person name="Rhee S.K."/>
        </authorList>
    </citation>
    <scope>NUCLEOTIDE SEQUENCE [LARGE SCALE GENOMIC DNA]</scope>
    <source>
        <strain evidence="2 3">KCTC 23939</strain>
    </source>
</reference>
<name>A0ABW7ND94_9BACT</name>
<accession>A0ABW7ND94</accession>
<sequence length="194" mass="22301">MEIKNKFILISLGIILAPAVILLFWNPPGHYEQTKEARLMRDLCNEVASSETLRAQDDFNKLIELISVHIHQYADNSNETVARAVMELRALQNEAEFRTIDVDMYHRKFARILVELAQVELEDAIGFEAQHQAYGVKKSVREAKHYLHDALIFSKTSSLSHQKELEYEFEKLSISNISKEQLRNCIAATQKVVS</sequence>
<evidence type="ECO:0000256" key="1">
    <source>
        <dbReference type="SAM" id="Phobius"/>
    </source>
</evidence>
<evidence type="ECO:0000313" key="3">
    <source>
        <dbReference type="Proteomes" id="UP001610063"/>
    </source>
</evidence>
<dbReference type="EMBL" id="JBIPKE010000020">
    <property type="protein sequence ID" value="MFH6985608.1"/>
    <property type="molecule type" value="Genomic_DNA"/>
</dbReference>
<protein>
    <submittedName>
        <fullName evidence="2">Uncharacterized protein</fullName>
    </submittedName>
</protein>
<organism evidence="2 3">
    <name type="scientific">Marinoscillum luteum</name>
    <dbReference type="NCBI Taxonomy" id="861051"/>
    <lineage>
        <taxon>Bacteria</taxon>
        <taxon>Pseudomonadati</taxon>
        <taxon>Bacteroidota</taxon>
        <taxon>Cytophagia</taxon>
        <taxon>Cytophagales</taxon>
        <taxon>Reichenbachiellaceae</taxon>
        <taxon>Marinoscillum</taxon>
    </lineage>
</organism>
<proteinExistence type="predicted"/>
<keyword evidence="1" id="KW-0812">Transmembrane</keyword>
<keyword evidence="1" id="KW-0472">Membrane</keyword>